<evidence type="ECO:0000313" key="10">
    <source>
        <dbReference type="Proteomes" id="UP000515146"/>
    </source>
</evidence>
<comment type="cofactor">
    <cofactor evidence="1 8">
        <name>Zn(2+)</name>
        <dbReference type="ChEBI" id="CHEBI:29105"/>
    </cofactor>
</comment>
<feature type="domain" description="Alpha-carbonic anhydrase" evidence="9">
    <location>
        <begin position="32"/>
        <end position="314"/>
    </location>
</feature>
<dbReference type="AlphaFoldDB" id="A0A6P6YMB9"/>
<dbReference type="InterPro" id="IPR001148">
    <property type="entry name" value="CA_dom"/>
</dbReference>
<keyword evidence="4 8" id="KW-0479">Metal-binding</keyword>
<evidence type="ECO:0000256" key="3">
    <source>
        <dbReference type="ARBA" id="ARBA00012925"/>
    </source>
</evidence>
<dbReference type="GO" id="GO:0004089">
    <property type="term" value="F:carbonate dehydratase activity"/>
    <property type="evidence" value="ECO:0007669"/>
    <property type="project" value="UniProtKB-UniRule"/>
</dbReference>
<dbReference type="PANTHER" id="PTHR18952:SF141">
    <property type="entry name" value="CARBONIC ANHYDRASE"/>
    <property type="match status" value="1"/>
</dbReference>
<protein>
    <recommendedName>
        <fullName evidence="3 8">Carbonic anhydrase</fullName>
        <ecNumber evidence="3 8">4.2.1.1</ecNumber>
    </recommendedName>
</protein>
<dbReference type="GO" id="GO:0005737">
    <property type="term" value="C:cytoplasm"/>
    <property type="evidence" value="ECO:0007669"/>
    <property type="project" value="TreeGrafter"/>
</dbReference>
<dbReference type="Proteomes" id="UP000515146">
    <property type="component" value="Unplaced"/>
</dbReference>
<dbReference type="OMA" id="FHVNYED"/>
<dbReference type="GO" id="GO:0008270">
    <property type="term" value="F:zinc ion binding"/>
    <property type="evidence" value="ECO:0007669"/>
    <property type="project" value="UniProtKB-UniRule"/>
</dbReference>
<dbReference type="RefSeq" id="XP_027206154.1">
    <property type="nucleotide sequence ID" value="XM_027350353.1"/>
</dbReference>
<dbReference type="Gene3D" id="3.10.200.10">
    <property type="entry name" value="Alpha carbonic anhydrase"/>
    <property type="match status" value="1"/>
</dbReference>
<keyword evidence="5 8" id="KW-0862">Zinc</keyword>
<dbReference type="SUPFAM" id="SSF51069">
    <property type="entry name" value="Carbonic anhydrase"/>
    <property type="match status" value="1"/>
</dbReference>
<dbReference type="InterPro" id="IPR036398">
    <property type="entry name" value="CA_dom_sf"/>
</dbReference>
<dbReference type="FunCoup" id="A0A6P6YMB9">
    <property type="interactions" value="36"/>
</dbReference>
<comment type="similarity">
    <text evidence="2 8">Belongs to the alpha-carbonic anhydrase family.</text>
</comment>
<name>A0A6P6YMB9_DERPT</name>
<gene>
    <name evidence="11" type="primary">LOC113799674</name>
</gene>
<keyword evidence="10" id="KW-1185">Reference proteome</keyword>
<dbReference type="OrthoDB" id="429145at2759"/>
<evidence type="ECO:0000256" key="1">
    <source>
        <dbReference type="ARBA" id="ARBA00001947"/>
    </source>
</evidence>
<dbReference type="EC" id="4.2.1.1" evidence="3 8"/>
<dbReference type="CDD" id="cd00326">
    <property type="entry name" value="alpha_CA"/>
    <property type="match status" value="1"/>
</dbReference>
<evidence type="ECO:0000256" key="2">
    <source>
        <dbReference type="ARBA" id="ARBA00010718"/>
    </source>
</evidence>
<accession>A0A6P6YMB9</accession>
<dbReference type="InParanoid" id="A0A6P6YMB9"/>
<dbReference type="PROSITE" id="PS51144">
    <property type="entry name" value="ALPHA_CA_2"/>
    <property type="match status" value="1"/>
</dbReference>
<evidence type="ECO:0000256" key="4">
    <source>
        <dbReference type="ARBA" id="ARBA00022723"/>
    </source>
</evidence>
<dbReference type="SMART" id="SM01057">
    <property type="entry name" value="Carb_anhydrase"/>
    <property type="match status" value="1"/>
</dbReference>
<evidence type="ECO:0000259" key="9">
    <source>
        <dbReference type="PROSITE" id="PS51144"/>
    </source>
</evidence>
<comment type="function">
    <text evidence="8">Reversible hydration of carbon dioxide.</text>
</comment>
<dbReference type="InterPro" id="IPR018338">
    <property type="entry name" value="Carbonic_anhydrase_a-class_CS"/>
</dbReference>
<reference evidence="11" key="1">
    <citation type="submission" date="2025-08" db="UniProtKB">
        <authorList>
            <consortium name="RefSeq"/>
        </authorList>
    </citation>
    <scope>IDENTIFICATION</scope>
    <source>
        <strain evidence="11">Airmid</strain>
    </source>
</reference>
<proteinExistence type="inferred from homology"/>
<evidence type="ECO:0000256" key="6">
    <source>
        <dbReference type="ARBA" id="ARBA00023239"/>
    </source>
</evidence>
<dbReference type="KEGG" id="dpte:113799674"/>
<evidence type="ECO:0000256" key="7">
    <source>
        <dbReference type="ARBA" id="ARBA00048348"/>
    </source>
</evidence>
<sequence>MNRFIKKNNLFKYFDYFHPIRLATSSTTILQRRPNLSHPALWYEDYPISLIGTRQSPINIRKEKCIANNQKLELPPLKIEYPELFNGLRIRNPKDDTYFGWRVDIPYDFGDQATITGGPLNHHYKLIQFHAHWGKDCHCGSEHIIDGKHYSAELHFVHWNSDLYSSARKAAVSKDGLTVIAVFLQVSDDAKHLSSLQNICDEIPNIRYKGLMKEMEKSMNILEMIPKNRSYFTYLGSLTTPPLWETVTWIIFEQPIYCTNEQLDRFRQISYYQKENQHQQNERSLDEIYNGGSNVQENFRPVQPLNGRQIIYVRNNNNNNNR</sequence>
<evidence type="ECO:0000313" key="11">
    <source>
        <dbReference type="RefSeq" id="XP_027206154.1"/>
    </source>
</evidence>
<comment type="catalytic activity">
    <reaction evidence="7 8">
        <text>hydrogencarbonate + H(+) = CO2 + H2O</text>
        <dbReference type="Rhea" id="RHEA:10748"/>
        <dbReference type="ChEBI" id="CHEBI:15377"/>
        <dbReference type="ChEBI" id="CHEBI:15378"/>
        <dbReference type="ChEBI" id="CHEBI:16526"/>
        <dbReference type="ChEBI" id="CHEBI:17544"/>
        <dbReference type="EC" id="4.2.1.1"/>
    </reaction>
</comment>
<dbReference type="PANTHER" id="PTHR18952">
    <property type="entry name" value="CARBONIC ANHYDRASE"/>
    <property type="match status" value="1"/>
</dbReference>
<evidence type="ECO:0000256" key="5">
    <source>
        <dbReference type="ARBA" id="ARBA00022833"/>
    </source>
</evidence>
<dbReference type="InterPro" id="IPR023561">
    <property type="entry name" value="Carbonic_anhydrase_a-class"/>
</dbReference>
<keyword evidence="6 8" id="KW-0456">Lyase</keyword>
<dbReference type="PROSITE" id="PS00162">
    <property type="entry name" value="ALPHA_CA_1"/>
    <property type="match status" value="1"/>
</dbReference>
<organism evidence="10 11">
    <name type="scientific">Dermatophagoides pteronyssinus</name>
    <name type="common">European house dust mite</name>
    <dbReference type="NCBI Taxonomy" id="6956"/>
    <lineage>
        <taxon>Eukaryota</taxon>
        <taxon>Metazoa</taxon>
        <taxon>Ecdysozoa</taxon>
        <taxon>Arthropoda</taxon>
        <taxon>Chelicerata</taxon>
        <taxon>Arachnida</taxon>
        <taxon>Acari</taxon>
        <taxon>Acariformes</taxon>
        <taxon>Sarcoptiformes</taxon>
        <taxon>Astigmata</taxon>
        <taxon>Psoroptidia</taxon>
        <taxon>Analgoidea</taxon>
        <taxon>Pyroglyphidae</taxon>
        <taxon>Dermatophagoidinae</taxon>
        <taxon>Dermatophagoides</taxon>
    </lineage>
</organism>
<dbReference type="Pfam" id="PF00194">
    <property type="entry name" value="Carb_anhydrase"/>
    <property type="match status" value="1"/>
</dbReference>
<evidence type="ECO:0000256" key="8">
    <source>
        <dbReference type="RuleBase" id="RU367011"/>
    </source>
</evidence>